<evidence type="ECO:0000256" key="3">
    <source>
        <dbReference type="ARBA" id="ARBA00023002"/>
    </source>
</evidence>
<dbReference type="GO" id="GO:0016491">
    <property type="term" value="F:oxidoreductase activity"/>
    <property type="evidence" value="ECO:0007669"/>
    <property type="project" value="UniProtKB-KW"/>
</dbReference>
<evidence type="ECO:0000259" key="4">
    <source>
        <dbReference type="Pfam" id="PF13460"/>
    </source>
</evidence>
<evidence type="ECO:0000313" key="5">
    <source>
        <dbReference type="EMBL" id="KAF2139476.1"/>
    </source>
</evidence>
<dbReference type="PANTHER" id="PTHR47706">
    <property type="entry name" value="NMRA-LIKE FAMILY PROTEIN"/>
    <property type="match status" value="1"/>
</dbReference>
<dbReference type="GeneID" id="54303295"/>
<dbReference type="InterPro" id="IPR036291">
    <property type="entry name" value="NAD(P)-bd_dom_sf"/>
</dbReference>
<dbReference type="PANTHER" id="PTHR47706:SF1">
    <property type="entry name" value="CIPA-LIKE, PUTATIVE (AFU_ORTHOLOGUE AFUA_1G12460)-RELATED"/>
    <property type="match status" value="1"/>
</dbReference>
<gene>
    <name evidence="5" type="ORF">K452DRAFT_352678</name>
</gene>
<dbReference type="Gene3D" id="3.40.50.720">
    <property type="entry name" value="NAD(P)-binding Rossmann-like Domain"/>
    <property type="match status" value="1"/>
</dbReference>
<dbReference type="SUPFAM" id="SSF51735">
    <property type="entry name" value="NAD(P)-binding Rossmann-fold domains"/>
    <property type="match status" value="1"/>
</dbReference>
<dbReference type="InterPro" id="IPR051609">
    <property type="entry name" value="NmrA/Isoflavone_reductase-like"/>
</dbReference>
<keyword evidence="3" id="KW-0560">Oxidoreductase</keyword>
<reference evidence="5" key="1">
    <citation type="journal article" date="2020" name="Stud. Mycol.">
        <title>101 Dothideomycetes genomes: a test case for predicting lifestyles and emergence of pathogens.</title>
        <authorList>
            <person name="Haridas S."/>
            <person name="Albert R."/>
            <person name="Binder M."/>
            <person name="Bloem J."/>
            <person name="Labutti K."/>
            <person name="Salamov A."/>
            <person name="Andreopoulos B."/>
            <person name="Baker S."/>
            <person name="Barry K."/>
            <person name="Bills G."/>
            <person name="Bluhm B."/>
            <person name="Cannon C."/>
            <person name="Castanera R."/>
            <person name="Culley D."/>
            <person name="Daum C."/>
            <person name="Ezra D."/>
            <person name="Gonzalez J."/>
            <person name="Henrissat B."/>
            <person name="Kuo A."/>
            <person name="Liang C."/>
            <person name="Lipzen A."/>
            <person name="Lutzoni F."/>
            <person name="Magnuson J."/>
            <person name="Mondo S."/>
            <person name="Nolan M."/>
            <person name="Ohm R."/>
            <person name="Pangilinan J."/>
            <person name="Park H.-J."/>
            <person name="Ramirez L."/>
            <person name="Alfaro M."/>
            <person name="Sun H."/>
            <person name="Tritt A."/>
            <person name="Yoshinaga Y."/>
            <person name="Zwiers L.-H."/>
            <person name="Turgeon B."/>
            <person name="Goodwin S."/>
            <person name="Spatafora J."/>
            <person name="Crous P."/>
            <person name="Grigoriev I."/>
        </authorList>
    </citation>
    <scope>NUCLEOTIDE SEQUENCE</scope>
    <source>
        <strain evidence="5">CBS 121167</strain>
    </source>
</reference>
<keyword evidence="6" id="KW-1185">Reference proteome</keyword>
<dbReference type="Pfam" id="PF13460">
    <property type="entry name" value="NAD_binding_10"/>
    <property type="match status" value="1"/>
</dbReference>
<organism evidence="5 6">
    <name type="scientific">Aplosporella prunicola CBS 121167</name>
    <dbReference type="NCBI Taxonomy" id="1176127"/>
    <lineage>
        <taxon>Eukaryota</taxon>
        <taxon>Fungi</taxon>
        <taxon>Dikarya</taxon>
        <taxon>Ascomycota</taxon>
        <taxon>Pezizomycotina</taxon>
        <taxon>Dothideomycetes</taxon>
        <taxon>Dothideomycetes incertae sedis</taxon>
        <taxon>Botryosphaeriales</taxon>
        <taxon>Aplosporellaceae</taxon>
        <taxon>Aplosporella</taxon>
    </lineage>
</organism>
<evidence type="ECO:0000256" key="1">
    <source>
        <dbReference type="ARBA" id="ARBA00005725"/>
    </source>
</evidence>
<dbReference type="AlphaFoldDB" id="A0A6A6B6I1"/>
<dbReference type="OrthoDB" id="9974981at2759"/>
<sequence length="307" mass="32851">MTTIRNIAVVGGSGTLGKPLLQALINSKAFNVTVLSRKSSTATFPDAVNVVHVDYASLPDLTNALKGQDAVVSVLPTGAIDTQIPLIEASIAAGVKRFIPSDFGGDIGNPKAATLPVYQPNIAVHRALEAQTQAHPEFTYTTIRNGVLLDWSMAHNFILAFDSETPPLFDGGDRPFSASNLASVGQAVVGVLRHADETRNRAVYVHDLVLTQNKVLSIARQLAPERKWNPIVVSTTDLETQSRENYAKGVITMHSSMGFLMRAVFGDGYGGEFQRVDNDLIGTGFKSDADLEALVKAALDHTLVLGS</sequence>
<dbReference type="EMBL" id="ML995493">
    <property type="protein sequence ID" value="KAF2139476.1"/>
    <property type="molecule type" value="Genomic_DNA"/>
</dbReference>
<feature type="domain" description="NAD(P)-binding" evidence="4">
    <location>
        <begin position="11"/>
        <end position="165"/>
    </location>
</feature>
<comment type="similarity">
    <text evidence="1">Belongs to the NmrA-type oxidoreductase family. Isoflavone reductase subfamily.</text>
</comment>
<name>A0A6A6B6I1_9PEZI</name>
<protein>
    <recommendedName>
        <fullName evidence="4">NAD(P)-binding domain-containing protein</fullName>
    </recommendedName>
</protein>
<dbReference type="InterPro" id="IPR016040">
    <property type="entry name" value="NAD(P)-bd_dom"/>
</dbReference>
<proteinExistence type="inferred from homology"/>
<dbReference type="InterPro" id="IPR045312">
    <property type="entry name" value="PCBER-like"/>
</dbReference>
<dbReference type="Gene3D" id="3.90.25.10">
    <property type="entry name" value="UDP-galactose 4-epimerase, domain 1"/>
    <property type="match status" value="1"/>
</dbReference>
<keyword evidence="2" id="KW-0521">NADP</keyword>
<evidence type="ECO:0000313" key="6">
    <source>
        <dbReference type="Proteomes" id="UP000799438"/>
    </source>
</evidence>
<dbReference type="CDD" id="cd05259">
    <property type="entry name" value="PCBER_SDR_a"/>
    <property type="match status" value="1"/>
</dbReference>
<evidence type="ECO:0000256" key="2">
    <source>
        <dbReference type="ARBA" id="ARBA00022857"/>
    </source>
</evidence>
<dbReference type="Proteomes" id="UP000799438">
    <property type="component" value="Unassembled WGS sequence"/>
</dbReference>
<accession>A0A6A6B6I1</accession>
<dbReference type="RefSeq" id="XP_033395189.1">
    <property type="nucleotide sequence ID" value="XM_033545789.1"/>
</dbReference>